<dbReference type="EMBL" id="BK032797">
    <property type="protein sequence ID" value="DAF60819.1"/>
    <property type="molecule type" value="Genomic_DNA"/>
</dbReference>
<evidence type="ECO:0000256" key="1">
    <source>
        <dbReference type="SAM" id="Coils"/>
    </source>
</evidence>
<sequence>MERLDELAEMLNRAKKILESEGKDLDKAIKELRMIRESIDDIKNELISYSKI</sequence>
<organism evidence="2">
    <name type="scientific">Siphoviridae sp. ctNZc11</name>
    <dbReference type="NCBI Taxonomy" id="2827858"/>
    <lineage>
        <taxon>Viruses</taxon>
        <taxon>Duplodnaviria</taxon>
        <taxon>Heunggongvirae</taxon>
        <taxon>Uroviricota</taxon>
        <taxon>Caudoviricetes</taxon>
    </lineage>
</organism>
<feature type="coiled-coil region" evidence="1">
    <location>
        <begin position="1"/>
        <end position="45"/>
    </location>
</feature>
<name>A0A8S5TCQ5_9CAUD</name>
<protein>
    <submittedName>
        <fullName evidence="2">Uncharacterized protein</fullName>
    </submittedName>
</protein>
<accession>A0A8S5TCQ5</accession>
<reference evidence="2" key="1">
    <citation type="journal article" date="2021" name="Proc. Natl. Acad. Sci. U.S.A.">
        <title>A Catalog of Tens of Thousands of Viruses from Human Metagenomes Reveals Hidden Associations with Chronic Diseases.</title>
        <authorList>
            <person name="Tisza M.J."/>
            <person name="Buck C.B."/>
        </authorList>
    </citation>
    <scope>NUCLEOTIDE SEQUENCE</scope>
    <source>
        <strain evidence="2">CtNZc11</strain>
    </source>
</reference>
<proteinExistence type="predicted"/>
<evidence type="ECO:0000313" key="2">
    <source>
        <dbReference type="EMBL" id="DAF60819.1"/>
    </source>
</evidence>
<keyword evidence="1" id="KW-0175">Coiled coil</keyword>